<dbReference type="AlphaFoldDB" id="A0AA40FP59"/>
<sequence length="158" mass="18439">MSKNLSNDVQENRTDFHPRRPSPKSRVEDEPWESQFYRRRIIRSRSDVRFVFPSAPKSDGRWSEFLGRRPINPHPRSRRRPSRNIVRRDGVKVRSNVVGNTTWTDAIANPTPTRRTLGRFISEIPSARRSWGDSVTGEVRRRLGIMKLLEPPFFGESA</sequence>
<proteinExistence type="predicted"/>
<dbReference type="Proteomes" id="UP001177670">
    <property type="component" value="Unassembled WGS sequence"/>
</dbReference>
<reference evidence="2" key="1">
    <citation type="submission" date="2021-10" db="EMBL/GenBank/DDBJ databases">
        <title>Melipona bicolor Genome sequencing and assembly.</title>
        <authorList>
            <person name="Araujo N.S."/>
            <person name="Arias M.C."/>
        </authorList>
    </citation>
    <scope>NUCLEOTIDE SEQUENCE</scope>
    <source>
        <strain evidence="2">USP_2M_L1-L4_2017</strain>
        <tissue evidence="2">Whole body</tissue>
    </source>
</reference>
<feature type="region of interest" description="Disordered" evidence="1">
    <location>
        <begin position="53"/>
        <end position="83"/>
    </location>
</feature>
<keyword evidence="3" id="KW-1185">Reference proteome</keyword>
<evidence type="ECO:0000313" key="3">
    <source>
        <dbReference type="Proteomes" id="UP001177670"/>
    </source>
</evidence>
<protein>
    <submittedName>
        <fullName evidence="2">Uncharacterized protein</fullName>
    </submittedName>
</protein>
<evidence type="ECO:0000313" key="2">
    <source>
        <dbReference type="EMBL" id="KAK1122796.1"/>
    </source>
</evidence>
<organism evidence="2 3">
    <name type="scientific">Melipona bicolor</name>
    <dbReference type="NCBI Taxonomy" id="60889"/>
    <lineage>
        <taxon>Eukaryota</taxon>
        <taxon>Metazoa</taxon>
        <taxon>Ecdysozoa</taxon>
        <taxon>Arthropoda</taxon>
        <taxon>Hexapoda</taxon>
        <taxon>Insecta</taxon>
        <taxon>Pterygota</taxon>
        <taxon>Neoptera</taxon>
        <taxon>Endopterygota</taxon>
        <taxon>Hymenoptera</taxon>
        <taxon>Apocrita</taxon>
        <taxon>Aculeata</taxon>
        <taxon>Apoidea</taxon>
        <taxon>Anthophila</taxon>
        <taxon>Apidae</taxon>
        <taxon>Melipona</taxon>
    </lineage>
</organism>
<accession>A0AA40FP59</accession>
<feature type="region of interest" description="Disordered" evidence="1">
    <location>
        <begin position="1"/>
        <end position="30"/>
    </location>
</feature>
<name>A0AA40FP59_9HYME</name>
<dbReference type="EMBL" id="JAHYIQ010000022">
    <property type="protein sequence ID" value="KAK1122796.1"/>
    <property type="molecule type" value="Genomic_DNA"/>
</dbReference>
<gene>
    <name evidence="2" type="ORF">K0M31_009238</name>
</gene>
<comment type="caution">
    <text evidence="2">The sequence shown here is derived from an EMBL/GenBank/DDBJ whole genome shotgun (WGS) entry which is preliminary data.</text>
</comment>
<evidence type="ECO:0000256" key="1">
    <source>
        <dbReference type="SAM" id="MobiDB-lite"/>
    </source>
</evidence>